<reference evidence="4" key="3">
    <citation type="submission" date="2022-06" db="UniProtKB">
        <authorList>
            <consortium name="EnsemblMetazoa"/>
        </authorList>
    </citation>
    <scope>IDENTIFICATION</scope>
</reference>
<keyword evidence="2" id="KW-0732">Signal</keyword>
<dbReference type="Proteomes" id="UP000070412">
    <property type="component" value="Unassembled WGS sequence"/>
</dbReference>
<accession>A0A834RFV2</accession>
<sequence>MLPSTFLWWLMIFTMILCLDGSEISIENDRSTTVIEETYSTKFDNILHNTTSTEMPTFKIFDEPRYSFSNVLYDGDGYSMESSNHVRISKGPFDLILEDDKPKNQNSTIKNKNKNRGSRKRKPKSKKIIGRLSTSSTTHTSKNDRFELENKQIISQTKDSIQEKCKDVACESPCYIFRINLEDCPECSCPDAKWDRIKFIATSSFEPSRIIDRSRIRHLNRKP</sequence>
<feature type="region of interest" description="Disordered" evidence="1">
    <location>
        <begin position="100"/>
        <end position="143"/>
    </location>
</feature>
<dbReference type="AlphaFoldDB" id="A0A834RFV2"/>
<gene>
    <name evidence="3" type="ORF">SSS_8791</name>
</gene>
<protein>
    <submittedName>
        <fullName evidence="3 4">Uncharacterized protein</fullName>
    </submittedName>
</protein>
<name>A0A834RFV2_SARSC</name>
<evidence type="ECO:0000313" key="5">
    <source>
        <dbReference type="Proteomes" id="UP000070412"/>
    </source>
</evidence>
<evidence type="ECO:0000313" key="3">
    <source>
        <dbReference type="EMBL" id="KAF7494722.1"/>
    </source>
</evidence>
<evidence type="ECO:0000256" key="2">
    <source>
        <dbReference type="SAM" id="SignalP"/>
    </source>
</evidence>
<feature type="compositionally biased region" description="Basic residues" evidence="1">
    <location>
        <begin position="111"/>
        <end position="129"/>
    </location>
</feature>
<feature type="signal peptide" evidence="2">
    <location>
        <begin position="1"/>
        <end position="21"/>
    </location>
</feature>
<dbReference type="EnsemblMetazoa" id="SSS_8791s_mrna">
    <property type="protein sequence ID" value="KAF7494722.1"/>
    <property type="gene ID" value="SSS_8791"/>
</dbReference>
<feature type="chain" id="PRO_5038316145" evidence="2">
    <location>
        <begin position="22"/>
        <end position="223"/>
    </location>
</feature>
<reference evidence="3" key="2">
    <citation type="submission" date="2020-01" db="EMBL/GenBank/DDBJ databases">
        <authorList>
            <person name="Korhonen P.K.K."/>
            <person name="Guangxu M.G."/>
            <person name="Wang T.W."/>
            <person name="Stroehlein A.J.S."/>
            <person name="Young N.D."/>
            <person name="Ang C.-S.A."/>
            <person name="Fernando D.W.F."/>
            <person name="Lu H.L."/>
            <person name="Taylor S.T."/>
            <person name="Ehtesham M.E.M."/>
            <person name="Najaraj S.H.N."/>
            <person name="Harsha G.H.G."/>
            <person name="Madugundu A.M."/>
            <person name="Renuse S.R."/>
            <person name="Holt D.H."/>
            <person name="Pandey A.P."/>
            <person name="Papenfuss A.P."/>
            <person name="Gasser R.B.G."/>
            <person name="Fischer K.F."/>
        </authorList>
    </citation>
    <scope>NUCLEOTIDE SEQUENCE</scope>
    <source>
        <strain evidence="3">SSS_KF_BRIS2020</strain>
    </source>
</reference>
<reference evidence="5" key="1">
    <citation type="journal article" date="2020" name="PLoS Negl. Trop. Dis.">
        <title>High-quality nuclear genome for Sarcoptes scabiei-A critical resource for a neglected parasite.</title>
        <authorList>
            <person name="Korhonen P.K."/>
            <person name="Gasser R.B."/>
            <person name="Ma G."/>
            <person name="Wang T."/>
            <person name="Stroehlein A.J."/>
            <person name="Young N.D."/>
            <person name="Ang C.S."/>
            <person name="Fernando D.D."/>
            <person name="Lu H.C."/>
            <person name="Taylor S."/>
            <person name="Reynolds S.L."/>
            <person name="Mofiz E."/>
            <person name="Najaraj S.H."/>
            <person name="Gowda H."/>
            <person name="Madugundu A."/>
            <person name="Renuse S."/>
            <person name="Holt D."/>
            <person name="Pandey A."/>
            <person name="Papenfuss A.T."/>
            <person name="Fischer K."/>
        </authorList>
    </citation>
    <scope>NUCLEOTIDE SEQUENCE [LARGE SCALE GENOMIC DNA]</scope>
</reference>
<organism evidence="3">
    <name type="scientific">Sarcoptes scabiei</name>
    <name type="common">Itch mite</name>
    <name type="synonym">Acarus scabiei</name>
    <dbReference type="NCBI Taxonomy" id="52283"/>
    <lineage>
        <taxon>Eukaryota</taxon>
        <taxon>Metazoa</taxon>
        <taxon>Ecdysozoa</taxon>
        <taxon>Arthropoda</taxon>
        <taxon>Chelicerata</taxon>
        <taxon>Arachnida</taxon>
        <taxon>Acari</taxon>
        <taxon>Acariformes</taxon>
        <taxon>Sarcoptiformes</taxon>
        <taxon>Astigmata</taxon>
        <taxon>Psoroptidia</taxon>
        <taxon>Sarcoptoidea</taxon>
        <taxon>Sarcoptidae</taxon>
        <taxon>Sarcoptinae</taxon>
        <taxon>Sarcoptes</taxon>
    </lineage>
</organism>
<dbReference type="EMBL" id="WVUK01000052">
    <property type="protein sequence ID" value="KAF7494722.1"/>
    <property type="molecule type" value="Genomic_DNA"/>
</dbReference>
<keyword evidence="5" id="KW-1185">Reference proteome</keyword>
<evidence type="ECO:0000256" key="1">
    <source>
        <dbReference type="SAM" id="MobiDB-lite"/>
    </source>
</evidence>
<evidence type="ECO:0000313" key="4">
    <source>
        <dbReference type="EnsemblMetazoa" id="KAF7494722.1"/>
    </source>
</evidence>
<proteinExistence type="predicted"/>